<dbReference type="GeneID" id="136087598"/>
<evidence type="ECO:0000313" key="2">
    <source>
        <dbReference type="RefSeq" id="XP_065666934.1"/>
    </source>
</evidence>
<keyword evidence="1" id="KW-1185">Reference proteome</keyword>
<protein>
    <submittedName>
        <fullName evidence="2">Uncharacterized protein LOC136087598</fullName>
    </submittedName>
</protein>
<reference evidence="2" key="1">
    <citation type="submission" date="2025-08" db="UniProtKB">
        <authorList>
            <consortium name="RefSeq"/>
        </authorList>
    </citation>
    <scope>IDENTIFICATION</scope>
</reference>
<dbReference type="PANTHER" id="PTHR46601:SF1">
    <property type="entry name" value="ADF-H DOMAIN-CONTAINING PROTEIN"/>
    <property type="match status" value="1"/>
</dbReference>
<proteinExistence type="predicted"/>
<evidence type="ECO:0000313" key="1">
    <source>
        <dbReference type="Proteomes" id="UP001652625"/>
    </source>
</evidence>
<sequence length="442" mass="50772">MCSIGLMTSDACKGQQDVIGTLSNEEKIAISLRCNIELSNLTKLCEKHATNYLKMYPIWQKACCDPFKKHTKKITKNLRVVTINESQDMMRSSLNIAPRKKLCKPCKQKIAKKADLKEEKQSQGEQDEDFLISSFKSKRQEINEELENFNISPLNSHSKSSKHLLSEGKRKVARINEMVSNLTRKTESQFNVPSKLCYEPNGIKKKAENFDEIMSLIKEKILCSDKRTIVQLLTLAPPSWSILEVQNNFAVTEYQAKKARQLFNKKRLLAISPLYKGKVLQKEIEDSVKLFYDSSDLCRTMPGKKDYVSIQKNVHKQKKLLLCNLKELYLLYKENNPEIQISYSKFASLRPKWCILPGASGTHSVCVCSYHQNAILLVDALNIGLKYKDLLSKTVCFVFKNKECMLAQCDDCPGKEPLTKYLYEIFGEYEDDFETLQAMVNY</sequence>
<gene>
    <name evidence="2" type="primary">LOC136087598</name>
</gene>
<organism evidence="1 2">
    <name type="scientific">Hydra vulgaris</name>
    <name type="common">Hydra</name>
    <name type="synonym">Hydra attenuata</name>
    <dbReference type="NCBI Taxonomy" id="6087"/>
    <lineage>
        <taxon>Eukaryota</taxon>
        <taxon>Metazoa</taxon>
        <taxon>Cnidaria</taxon>
        <taxon>Hydrozoa</taxon>
        <taxon>Hydroidolina</taxon>
        <taxon>Anthoathecata</taxon>
        <taxon>Aplanulata</taxon>
        <taxon>Hydridae</taxon>
        <taxon>Hydra</taxon>
    </lineage>
</organism>
<dbReference type="Proteomes" id="UP001652625">
    <property type="component" value="Chromosome 11"/>
</dbReference>
<dbReference type="RefSeq" id="XP_065666934.1">
    <property type="nucleotide sequence ID" value="XM_065810862.1"/>
</dbReference>
<accession>A0ABM4CYA1</accession>
<name>A0ABM4CYA1_HYDVU</name>
<dbReference type="PANTHER" id="PTHR46601">
    <property type="entry name" value="ULP_PROTEASE DOMAIN-CONTAINING PROTEIN"/>
    <property type="match status" value="1"/>
</dbReference>